<organism evidence="1 2">
    <name type="scientific">Mycena chlorophos</name>
    <name type="common">Agaric fungus</name>
    <name type="synonym">Agaricus chlorophos</name>
    <dbReference type="NCBI Taxonomy" id="658473"/>
    <lineage>
        <taxon>Eukaryota</taxon>
        <taxon>Fungi</taxon>
        <taxon>Dikarya</taxon>
        <taxon>Basidiomycota</taxon>
        <taxon>Agaricomycotina</taxon>
        <taxon>Agaricomycetes</taxon>
        <taxon>Agaricomycetidae</taxon>
        <taxon>Agaricales</taxon>
        <taxon>Marasmiineae</taxon>
        <taxon>Mycenaceae</taxon>
        <taxon>Mycena</taxon>
    </lineage>
</organism>
<accession>A0ABQ0LDB0</accession>
<gene>
    <name evidence="1" type="ORF">MCHLO_06368</name>
</gene>
<dbReference type="EMBL" id="DF845188">
    <property type="protein sequence ID" value="GAT49005.1"/>
    <property type="molecule type" value="Genomic_DNA"/>
</dbReference>
<protein>
    <submittedName>
        <fullName evidence="1">Uncharacterized protein</fullName>
    </submittedName>
</protein>
<reference evidence="1" key="1">
    <citation type="submission" date="2014-09" db="EMBL/GenBank/DDBJ databases">
        <title>Genome sequence of the luminous mushroom Mycena chlorophos for searching fungal bioluminescence genes.</title>
        <authorList>
            <person name="Tanaka Y."/>
            <person name="Kasuga D."/>
            <person name="Oba Y."/>
            <person name="Hase S."/>
            <person name="Sato K."/>
            <person name="Oba Y."/>
            <person name="Sakakibara Y."/>
        </authorList>
    </citation>
    <scope>NUCLEOTIDE SEQUENCE</scope>
</reference>
<keyword evidence="2" id="KW-1185">Reference proteome</keyword>
<dbReference type="Proteomes" id="UP000815677">
    <property type="component" value="Unassembled WGS sequence"/>
</dbReference>
<evidence type="ECO:0000313" key="1">
    <source>
        <dbReference type="EMBL" id="GAT49005.1"/>
    </source>
</evidence>
<evidence type="ECO:0000313" key="2">
    <source>
        <dbReference type="Proteomes" id="UP000815677"/>
    </source>
</evidence>
<sequence>MPGQRTMHSSTTNDGQGWICRYLSVLLCHTLSSLLATTIPSSRDFFLPSTDAHRCPSPKYSCKNGFPSPAGPIGVRSIANLPQTHRCSTTKSAAASAIPGVSTALPTSSPSPRSILTFETSRIAARSTSAHSAARFCPAMLGVPTWNPPICPPPSSPSTQTHPDDQYRAFPAECLPKWASAYNPGGRICPNATHFIASSIPSTPFAHHSEQSLVFVTNTALYRQFNLAPFPEPRSRKLRIVCAGRLPLRTETLGCKSKCPLRRTKVSNKARRCSSTRDCGWTGTRQESIIAAGTYVGRSKHRVGDLAEAAAAVSVGAGNDDGW</sequence>
<proteinExistence type="predicted"/>
<name>A0ABQ0LDB0_MYCCL</name>